<evidence type="ECO:0008006" key="5">
    <source>
        <dbReference type="Google" id="ProtNLM"/>
    </source>
</evidence>
<protein>
    <recommendedName>
        <fullName evidence="5">Spermidine/putrescine ABC transporter substrate-binding protein</fullName>
    </recommendedName>
</protein>
<dbReference type="SUPFAM" id="SSF53850">
    <property type="entry name" value="Periplasmic binding protein-like II"/>
    <property type="match status" value="1"/>
</dbReference>
<accession>A0ABS1DHQ9</accession>
<evidence type="ECO:0000313" key="3">
    <source>
        <dbReference type="EMBL" id="MBK1669749.1"/>
    </source>
</evidence>
<reference evidence="3 4" key="1">
    <citation type="journal article" date="2020" name="Microorganisms">
        <title>Osmotic Adaptation and Compatible Solute Biosynthesis of Phototrophic Bacteria as Revealed from Genome Analyses.</title>
        <authorList>
            <person name="Imhoff J.F."/>
            <person name="Rahn T."/>
            <person name="Kunzel S."/>
            <person name="Keller A."/>
            <person name="Neulinger S.C."/>
        </authorList>
    </citation>
    <scope>NUCLEOTIDE SEQUENCE [LARGE SCALE GENOMIC DNA]</scope>
    <source>
        <strain evidence="3 4">DSM 9895</strain>
    </source>
</reference>
<dbReference type="EMBL" id="NRRL01000060">
    <property type="protein sequence ID" value="MBK1669749.1"/>
    <property type="molecule type" value="Genomic_DNA"/>
</dbReference>
<feature type="region of interest" description="Disordered" evidence="2">
    <location>
        <begin position="420"/>
        <end position="441"/>
    </location>
</feature>
<feature type="compositionally biased region" description="Basic and acidic residues" evidence="2">
    <location>
        <begin position="429"/>
        <end position="441"/>
    </location>
</feature>
<keyword evidence="4" id="KW-1185">Reference proteome</keyword>
<dbReference type="CDD" id="cd13589">
    <property type="entry name" value="PBP2_polyamine_RpCGA009"/>
    <property type="match status" value="1"/>
</dbReference>
<sequence length="441" mass="49111">MKRLKAVFRICKVASIPSPLRGEGRARVPKARGRVRVGLPAVRRGVPPSPWPSPLKGEGTRWRGRLLLAAALLLLTAPARAEQDRTLTVVTWGGTYEQSQRAAYFEPFEALTGVEVETVRYDGSLQALRDHLADGETRWDVIDLIRADAVRACDAGLLEKIDPAILEPAPDGTPARADFIEVAIRPCSITQLVFSTVIAYDNRAFPGEKPRRVEDFFNTERFPGKRALRKAPVALFEWALMAYGVPRQQLYELLSTQRGFDLALAKLEEIRDELVWWQGGQEPVDLLKQGKVAMASGYNGRFFHARAVEGAPISVIWDGQLLDYNAWAIPKGADDGDLARRFIGFATRTARLADQANRISYGPARKSAQRRVGLHVTAGVPMRPYLPTAERHMETAIPRDHTWYAQTVDLRQRRFRQWLSDDAGDTEGEAGREPAGKPAGD</sequence>
<dbReference type="Proteomes" id="UP001296873">
    <property type="component" value="Unassembled WGS sequence"/>
</dbReference>
<dbReference type="InterPro" id="IPR006059">
    <property type="entry name" value="SBP"/>
</dbReference>
<name>A0ABS1DHQ9_9PROT</name>
<organism evidence="3 4">
    <name type="scientific">Rhodovibrio sodomensis</name>
    <dbReference type="NCBI Taxonomy" id="1088"/>
    <lineage>
        <taxon>Bacteria</taxon>
        <taxon>Pseudomonadati</taxon>
        <taxon>Pseudomonadota</taxon>
        <taxon>Alphaproteobacteria</taxon>
        <taxon>Rhodospirillales</taxon>
        <taxon>Rhodovibrionaceae</taxon>
        <taxon>Rhodovibrio</taxon>
    </lineage>
</organism>
<dbReference type="Gene3D" id="3.40.190.10">
    <property type="entry name" value="Periplasmic binding protein-like II"/>
    <property type="match status" value="2"/>
</dbReference>
<proteinExistence type="predicted"/>
<evidence type="ECO:0000256" key="2">
    <source>
        <dbReference type="SAM" id="MobiDB-lite"/>
    </source>
</evidence>
<gene>
    <name evidence="3" type="ORF">CKO28_17060</name>
</gene>
<comment type="caution">
    <text evidence="3">The sequence shown here is derived from an EMBL/GenBank/DDBJ whole genome shotgun (WGS) entry which is preliminary data.</text>
</comment>
<evidence type="ECO:0000313" key="4">
    <source>
        <dbReference type="Proteomes" id="UP001296873"/>
    </source>
</evidence>
<dbReference type="Pfam" id="PF13416">
    <property type="entry name" value="SBP_bac_8"/>
    <property type="match status" value="1"/>
</dbReference>
<evidence type="ECO:0000256" key="1">
    <source>
        <dbReference type="ARBA" id="ARBA00022729"/>
    </source>
</evidence>
<dbReference type="PANTHER" id="PTHR30222:SF2">
    <property type="entry name" value="ABC TRANSPORTER SUBSTRATE-BINDING PROTEIN"/>
    <property type="match status" value="1"/>
</dbReference>
<dbReference type="PANTHER" id="PTHR30222">
    <property type="entry name" value="SPERMIDINE/PUTRESCINE-BINDING PERIPLASMIC PROTEIN"/>
    <property type="match status" value="1"/>
</dbReference>
<keyword evidence="1" id="KW-0732">Signal</keyword>